<proteinExistence type="predicted"/>
<evidence type="ECO:0000313" key="3">
    <source>
        <dbReference type="Proteomes" id="UP000823941"/>
    </source>
</evidence>
<keyword evidence="3" id="KW-1185">Reference proteome</keyword>
<sequence>MERSRTEHRRNTQHPTRHQTTSKSWWLLVPRLKKSQYKKQIHILANHTRCYRAHRSIFGHQPVGSQLEMQSGSGHPPLERDVSLGETNVTRGGHTGRHSLLRSPTGVPSSRCAGQKGYIWITEHHNFLHIP</sequence>
<accession>A0ABQ7PT41</accession>
<reference evidence="2 3" key="1">
    <citation type="submission" date="2021-06" db="EMBL/GenBank/DDBJ databases">
        <title>A haploid diamondback moth (Plutella xylostella L.) genome assembly resolves 31 chromosomes and identifies a diamide resistance mutation.</title>
        <authorList>
            <person name="Ward C.M."/>
            <person name="Perry K.D."/>
            <person name="Baker G."/>
            <person name="Powis K."/>
            <person name="Heckel D.G."/>
            <person name="Baxter S.W."/>
        </authorList>
    </citation>
    <scope>NUCLEOTIDE SEQUENCE [LARGE SCALE GENOMIC DNA]</scope>
    <source>
        <strain evidence="2 3">LV</strain>
        <tissue evidence="2">Single pupa</tissue>
    </source>
</reference>
<dbReference type="Proteomes" id="UP000823941">
    <property type="component" value="Chromosome 29"/>
</dbReference>
<feature type="region of interest" description="Disordered" evidence="1">
    <location>
        <begin position="1"/>
        <end position="22"/>
    </location>
</feature>
<evidence type="ECO:0000256" key="1">
    <source>
        <dbReference type="SAM" id="MobiDB-lite"/>
    </source>
</evidence>
<feature type="compositionally biased region" description="Basic residues" evidence="1">
    <location>
        <begin position="1"/>
        <end position="17"/>
    </location>
</feature>
<comment type="caution">
    <text evidence="2">The sequence shown here is derived from an EMBL/GenBank/DDBJ whole genome shotgun (WGS) entry which is preliminary data.</text>
</comment>
<gene>
    <name evidence="2" type="ORF">JYU34_021226</name>
</gene>
<protein>
    <submittedName>
        <fullName evidence="2">Uncharacterized protein</fullName>
    </submittedName>
</protein>
<dbReference type="EMBL" id="JAHIBW010000029">
    <property type="protein sequence ID" value="KAG7296129.1"/>
    <property type="molecule type" value="Genomic_DNA"/>
</dbReference>
<name>A0ABQ7PT41_PLUXY</name>
<evidence type="ECO:0000313" key="2">
    <source>
        <dbReference type="EMBL" id="KAG7296129.1"/>
    </source>
</evidence>
<organism evidence="2 3">
    <name type="scientific">Plutella xylostella</name>
    <name type="common">Diamondback moth</name>
    <name type="synonym">Plutella maculipennis</name>
    <dbReference type="NCBI Taxonomy" id="51655"/>
    <lineage>
        <taxon>Eukaryota</taxon>
        <taxon>Metazoa</taxon>
        <taxon>Ecdysozoa</taxon>
        <taxon>Arthropoda</taxon>
        <taxon>Hexapoda</taxon>
        <taxon>Insecta</taxon>
        <taxon>Pterygota</taxon>
        <taxon>Neoptera</taxon>
        <taxon>Endopterygota</taxon>
        <taxon>Lepidoptera</taxon>
        <taxon>Glossata</taxon>
        <taxon>Ditrysia</taxon>
        <taxon>Yponomeutoidea</taxon>
        <taxon>Plutellidae</taxon>
        <taxon>Plutella</taxon>
    </lineage>
</organism>